<dbReference type="InterPro" id="IPR052209">
    <property type="entry name" value="CbiZ"/>
</dbReference>
<evidence type="ECO:0000313" key="1">
    <source>
        <dbReference type="EMBL" id="AVW89885.1"/>
    </source>
</evidence>
<organism evidence="1 2">
    <name type="scientific">Celeribacter baekdonensis</name>
    <dbReference type="NCBI Taxonomy" id="875171"/>
    <lineage>
        <taxon>Bacteria</taxon>
        <taxon>Pseudomonadati</taxon>
        <taxon>Pseudomonadota</taxon>
        <taxon>Alphaproteobacteria</taxon>
        <taxon>Rhodobacterales</taxon>
        <taxon>Roseobacteraceae</taxon>
        <taxon>Celeribacter</taxon>
    </lineage>
</organism>
<dbReference type="Pfam" id="PF01955">
    <property type="entry name" value="CbiZ"/>
    <property type="match status" value="1"/>
</dbReference>
<dbReference type="PANTHER" id="PTHR35336">
    <property type="entry name" value="ADENOSYLCOBINAMIDE AMIDOHYDROLASE"/>
    <property type="match status" value="1"/>
</dbReference>
<gene>
    <name evidence="1" type="ORF">DA792_01490</name>
</gene>
<dbReference type="Proteomes" id="UP000241447">
    <property type="component" value="Plasmid pCBLh4a"/>
</dbReference>
<dbReference type="PANTHER" id="PTHR35336:SF5">
    <property type="entry name" value="ADENOSYLCOBINAMIDE AMIDOHYDROLASE"/>
    <property type="match status" value="1"/>
</dbReference>
<dbReference type="EMBL" id="CP028472">
    <property type="protein sequence ID" value="AVW89885.1"/>
    <property type="molecule type" value="Genomic_DNA"/>
</dbReference>
<dbReference type="InterPro" id="IPR002808">
    <property type="entry name" value="AdoCbi_amidolase"/>
</dbReference>
<proteinExistence type="predicted"/>
<dbReference type="OrthoDB" id="9767827at2"/>
<name>A0A2R4LYA6_9RHOB</name>
<keyword evidence="1" id="KW-0378">Hydrolase</keyword>
<geneLocation type="plasmid" evidence="2">
    <name>pcblh4a</name>
</geneLocation>
<evidence type="ECO:0000313" key="2">
    <source>
        <dbReference type="Proteomes" id="UP000241447"/>
    </source>
</evidence>
<dbReference type="KEGG" id="cbak:DA792_01490"/>
<dbReference type="GO" id="GO:0016787">
    <property type="term" value="F:hydrolase activity"/>
    <property type="evidence" value="ECO:0007669"/>
    <property type="project" value="UniProtKB-KW"/>
</dbReference>
<protein>
    <submittedName>
        <fullName evidence="1">Adenosylcobinamide amidohydrolase</fullName>
    </submittedName>
</protein>
<reference evidence="1 2" key="1">
    <citation type="submission" date="2018-03" db="EMBL/GenBank/DDBJ databases">
        <title>The Complete Genome of Celeribacter baekdonensis strain LH4, a Thiosulfate-Oxidizing Alphaproteobacterium Isolated from Gulf of Mexico Continental Slope Sediments.</title>
        <authorList>
            <person name="Flood B.E."/>
            <person name="Bailey J.V."/>
            <person name="Leprich D."/>
        </authorList>
    </citation>
    <scope>NUCLEOTIDE SEQUENCE [LARGE SCALE GENOMIC DNA]</scope>
    <source>
        <strain evidence="1 2">LH4</strain>
        <plasmid evidence="2">Plasmid pcblh4a</plasmid>
    </source>
</reference>
<sequence>MSVELTRPWLSFDLGQEMQVLSWALNRPGFVTARRILWREVRNADLTETLDARAWLLEELAGLGAQDAVAFLTSRDVRRFQHAEAVVEGVCATCVATVGLSNAERVGMRVVRPQGAWGTINIAVRLSHGLSQAGLIEALTIIAEARTTAILDAALPLEGGAATGMATGTGTDCIAIAAPQGSDDYAGLHTAAGEAIGAAVYRATLQGAQDWLVDRQYFS</sequence>
<dbReference type="RefSeq" id="WP_107717770.1">
    <property type="nucleotide sequence ID" value="NZ_CP028472.1"/>
</dbReference>
<keyword evidence="1" id="KW-0614">Plasmid</keyword>
<dbReference type="AlphaFoldDB" id="A0A2R4LYA6"/>
<accession>A0A2R4LYA6</accession>